<dbReference type="Pfam" id="PF04972">
    <property type="entry name" value="BON"/>
    <property type="match status" value="3"/>
</dbReference>
<evidence type="ECO:0000259" key="2">
    <source>
        <dbReference type="PROSITE" id="PS50914"/>
    </source>
</evidence>
<dbReference type="PANTHER" id="PTHR34606">
    <property type="entry name" value="BON DOMAIN-CONTAINING PROTEIN"/>
    <property type="match status" value="1"/>
</dbReference>
<gene>
    <name evidence="3" type="ORF">FFWV33_17550</name>
</gene>
<dbReference type="EMBL" id="CP020918">
    <property type="protein sequence ID" value="AWG23204.1"/>
    <property type="molecule type" value="Genomic_DNA"/>
</dbReference>
<dbReference type="Gene3D" id="3.30.1340.30">
    <property type="match status" value="3"/>
</dbReference>
<proteinExistence type="predicted"/>
<dbReference type="SMART" id="SM00749">
    <property type="entry name" value="BON"/>
    <property type="match status" value="3"/>
</dbReference>
<protein>
    <recommendedName>
        <fullName evidence="2">BON domain-containing protein</fullName>
    </recommendedName>
</protein>
<feature type="domain" description="BON" evidence="2">
    <location>
        <begin position="4"/>
        <end position="72"/>
    </location>
</feature>
<evidence type="ECO:0000313" key="4">
    <source>
        <dbReference type="Proteomes" id="UP000244527"/>
    </source>
</evidence>
<sequence length="222" mass="24778">MMRTDVEIKQDVADELAWQPIINETQLNVEVKEGVVWLRGIVSNLAEKVVAENAAKKIIGVIDVVDEIEVKIKNNFSDEDLTEKINSDLKWNASVPQDKISVKVEQGNVFLLGSVKWAYQKSESEKCLQYIDGIKSITNTISITSENVTPTNIRENINRAFERSASIDSKKITVIIEGNTAILQGKVNSIKEKDDALVAAYLAKGITNVKNEIQVEYVPVYL</sequence>
<name>A0A2S1LHG8_9FLAO</name>
<dbReference type="InterPro" id="IPR051686">
    <property type="entry name" value="Lipoprotein_DolP"/>
</dbReference>
<dbReference type="PANTHER" id="PTHR34606:SF4">
    <property type="entry name" value="OUTER MEMBRANE LIPOPROTEIN DOLP"/>
    <property type="match status" value="1"/>
</dbReference>
<evidence type="ECO:0000313" key="3">
    <source>
        <dbReference type="EMBL" id="AWG23204.1"/>
    </source>
</evidence>
<keyword evidence="4" id="KW-1185">Reference proteome</keyword>
<dbReference type="PROSITE" id="PS50914">
    <property type="entry name" value="BON"/>
    <property type="match status" value="3"/>
</dbReference>
<reference evidence="3 4" key="1">
    <citation type="submission" date="2017-04" db="EMBL/GenBank/DDBJ databases">
        <title>Compelte genome sequence of WV33.</title>
        <authorList>
            <person name="Lee P.C."/>
        </authorList>
    </citation>
    <scope>NUCLEOTIDE SEQUENCE [LARGE SCALE GENOMIC DNA]</scope>
    <source>
        <strain evidence="3 4">WV33</strain>
    </source>
</reference>
<dbReference type="OrthoDB" id="870892at2"/>
<evidence type="ECO:0000256" key="1">
    <source>
        <dbReference type="ARBA" id="ARBA00022729"/>
    </source>
</evidence>
<feature type="domain" description="BON" evidence="2">
    <location>
        <begin position="149"/>
        <end position="217"/>
    </location>
</feature>
<organism evidence="3 4">
    <name type="scientific">Flavobacterium faecale</name>
    <dbReference type="NCBI Taxonomy" id="1355330"/>
    <lineage>
        <taxon>Bacteria</taxon>
        <taxon>Pseudomonadati</taxon>
        <taxon>Bacteroidota</taxon>
        <taxon>Flavobacteriia</taxon>
        <taxon>Flavobacteriales</taxon>
        <taxon>Flavobacteriaceae</taxon>
        <taxon>Flavobacterium</taxon>
    </lineage>
</organism>
<dbReference type="InterPro" id="IPR014004">
    <property type="entry name" value="Transpt-assoc_nodulatn_dom_bac"/>
</dbReference>
<feature type="domain" description="BON" evidence="2">
    <location>
        <begin position="77"/>
        <end position="145"/>
    </location>
</feature>
<dbReference type="InterPro" id="IPR007055">
    <property type="entry name" value="BON_dom"/>
</dbReference>
<dbReference type="RefSeq" id="WP_108742106.1">
    <property type="nucleotide sequence ID" value="NZ_CP020918.1"/>
</dbReference>
<keyword evidence="1" id="KW-0732">Signal</keyword>
<dbReference type="KEGG" id="ffa:FFWV33_17550"/>
<dbReference type="Proteomes" id="UP000244527">
    <property type="component" value="Chromosome"/>
</dbReference>
<accession>A0A2S1LHG8</accession>
<dbReference type="AlphaFoldDB" id="A0A2S1LHG8"/>